<keyword evidence="8 11" id="KW-0460">Magnesium</keyword>
<evidence type="ECO:0000313" key="15">
    <source>
        <dbReference type="Proteomes" id="UP000029385"/>
    </source>
</evidence>
<keyword evidence="4 11" id="KW-0285">Flavoprotein</keyword>
<dbReference type="eggNOG" id="COG1477">
    <property type="taxonomic scope" value="Bacteria"/>
</dbReference>
<evidence type="ECO:0000256" key="5">
    <source>
        <dbReference type="ARBA" id="ARBA00022679"/>
    </source>
</evidence>
<keyword evidence="15" id="KW-1185">Reference proteome</keyword>
<dbReference type="AlphaFoldDB" id="A0A091AWP4"/>
<evidence type="ECO:0000256" key="7">
    <source>
        <dbReference type="ARBA" id="ARBA00022827"/>
    </source>
</evidence>
<keyword evidence="13" id="KW-0732">Signal</keyword>
<evidence type="ECO:0000256" key="10">
    <source>
        <dbReference type="ARBA" id="ARBA00048540"/>
    </source>
</evidence>
<evidence type="ECO:0000313" key="14">
    <source>
        <dbReference type="EMBL" id="KFN43846.1"/>
    </source>
</evidence>
<keyword evidence="7 11" id="KW-0274">FAD</keyword>
<dbReference type="OrthoDB" id="9778595at2"/>
<dbReference type="EC" id="2.7.1.180" evidence="2 11"/>
<name>A0A091AWP4_9GAMM</name>
<accession>A0A091AWP4</accession>
<dbReference type="EMBL" id="AVCI01000004">
    <property type="protein sequence ID" value="KFN43846.1"/>
    <property type="molecule type" value="Genomic_DNA"/>
</dbReference>
<dbReference type="Pfam" id="PF02424">
    <property type="entry name" value="ApbE"/>
    <property type="match status" value="1"/>
</dbReference>
<organism evidence="14 15">
    <name type="scientific">Arenimonas oryziterrae DSM 21050 = YC6267</name>
    <dbReference type="NCBI Taxonomy" id="1121015"/>
    <lineage>
        <taxon>Bacteria</taxon>
        <taxon>Pseudomonadati</taxon>
        <taxon>Pseudomonadota</taxon>
        <taxon>Gammaproteobacteria</taxon>
        <taxon>Lysobacterales</taxon>
        <taxon>Lysobacteraceae</taxon>
        <taxon>Arenimonas</taxon>
    </lineage>
</organism>
<dbReference type="Proteomes" id="UP000029385">
    <property type="component" value="Unassembled WGS sequence"/>
</dbReference>
<keyword evidence="5 11" id="KW-0808">Transferase</keyword>
<dbReference type="GO" id="GO:0046872">
    <property type="term" value="F:metal ion binding"/>
    <property type="evidence" value="ECO:0007669"/>
    <property type="project" value="UniProtKB-UniRule"/>
</dbReference>
<comment type="caution">
    <text evidence="14">The sequence shown here is derived from an EMBL/GenBank/DDBJ whole genome shotgun (WGS) entry which is preliminary data.</text>
</comment>
<sequence>MHGVRARAAGSRRTATLALLLVIAGLAPGCASAPRARTVDTLTGEAMGTTWTVKLVSAADTPPRPALQAGIQAELDRIDAQMSTWREDSDLARFNAAPAGQWVSLPPEMFAVLTQALALARDTGGAYDPTVGPLVTLWGFGPGPKTRTTPAPAALAAARARVGWQRVTLDAAARRARQPGGVALDLSSIAPGYAVDQITRYLDRAGVHDFLVEHGGELRGRGNRPGGHGWRVGIEQPDSEDLIARVVVLADRASGSSGDYRKFYTLDGQRYSHHIDPRTGAPVTHALASVTVLADEGLQADSLAAALSILGPEQGLQYAREHHVAALFLVRAGTGFAQMMTPEFAAAQP</sequence>
<feature type="binding site" evidence="12">
    <location>
        <position position="301"/>
    </location>
    <ligand>
        <name>Mg(2+)</name>
        <dbReference type="ChEBI" id="CHEBI:18420"/>
    </ligand>
</feature>
<comment type="cofactor">
    <cofactor evidence="12">
        <name>Mg(2+)</name>
        <dbReference type="ChEBI" id="CHEBI:18420"/>
    </cofactor>
    <cofactor evidence="12">
        <name>Mn(2+)</name>
        <dbReference type="ChEBI" id="CHEBI:29035"/>
    </cofactor>
    <text evidence="12">Magnesium. Can also use manganese.</text>
</comment>
<dbReference type="PIRSF" id="PIRSF006268">
    <property type="entry name" value="ApbE"/>
    <property type="match status" value="1"/>
</dbReference>
<evidence type="ECO:0000256" key="11">
    <source>
        <dbReference type="PIRNR" id="PIRNR006268"/>
    </source>
</evidence>
<protein>
    <recommendedName>
        <fullName evidence="3 11">FAD:protein FMN transferase</fullName>
        <ecNumber evidence="2 11">2.7.1.180</ecNumber>
    </recommendedName>
    <alternativeName>
        <fullName evidence="9 11">Flavin transferase</fullName>
    </alternativeName>
</protein>
<evidence type="ECO:0000256" key="12">
    <source>
        <dbReference type="PIRSR" id="PIRSR006268-2"/>
    </source>
</evidence>
<dbReference type="InterPro" id="IPR003374">
    <property type="entry name" value="ApbE-like_sf"/>
</dbReference>
<evidence type="ECO:0000256" key="2">
    <source>
        <dbReference type="ARBA" id="ARBA00011955"/>
    </source>
</evidence>
<feature type="binding site" evidence="12">
    <location>
        <position position="188"/>
    </location>
    <ligand>
        <name>Mg(2+)</name>
        <dbReference type="ChEBI" id="CHEBI:18420"/>
    </ligand>
</feature>
<dbReference type="Gene3D" id="3.10.520.10">
    <property type="entry name" value="ApbE-like domains"/>
    <property type="match status" value="1"/>
</dbReference>
<evidence type="ECO:0000256" key="3">
    <source>
        <dbReference type="ARBA" id="ARBA00016337"/>
    </source>
</evidence>
<evidence type="ECO:0000256" key="13">
    <source>
        <dbReference type="SAM" id="SignalP"/>
    </source>
</evidence>
<dbReference type="PANTHER" id="PTHR30040:SF2">
    <property type="entry name" value="FAD:PROTEIN FMN TRANSFERASE"/>
    <property type="match status" value="1"/>
</dbReference>
<comment type="catalytic activity">
    <reaction evidence="10 11">
        <text>L-threonyl-[protein] + FAD = FMN-L-threonyl-[protein] + AMP + H(+)</text>
        <dbReference type="Rhea" id="RHEA:36847"/>
        <dbReference type="Rhea" id="RHEA-COMP:11060"/>
        <dbReference type="Rhea" id="RHEA-COMP:11061"/>
        <dbReference type="ChEBI" id="CHEBI:15378"/>
        <dbReference type="ChEBI" id="CHEBI:30013"/>
        <dbReference type="ChEBI" id="CHEBI:57692"/>
        <dbReference type="ChEBI" id="CHEBI:74257"/>
        <dbReference type="ChEBI" id="CHEBI:456215"/>
        <dbReference type="EC" id="2.7.1.180"/>
    </reaction>
</comment>
<evidence type="ECO:0000256" key="6">
    <source>
        <dbReference type="ARBA" id="ARBA00022723"/>
    </source>
</evidence>
<feature type="chain" id="PRO_5039917696" description="FAD:protein FMN transferase" evidence="13">
    <location>
        <begin position="34"/>
        <end position="349"/>
    </location>
</feature>
<dbReference type="STRING" id="1121015.GCA_000420545_02016"/>
<reference evidence="14 15" key="1">
    <citation type="submission" date="2013-09" db="EMBL/GenBank/DDBJ databases">
        <title>Genome sequencing of Arenimonas oryziterrae.</title>
        <authorList>
            <person name="Chen F."/>
            <person name="Wang G."/>
        </authorList>
    </citation>
    <scope>NUCLEOTIDE SEQUENCE [LARGE SCALE GENOMIC DNA]</scope>
    <source>
        <strain evidence="14 15">YC6267</strain>
    </source>
</reference>
<dbReference type="InterPro" id="IPR024932">
    <property type="entry name" value="ApbE"/>
</dbReference>
<feature type="signal peptide" evidence="13">
    <location>
        <begin position="1"/>
        <end position="33"/>
    </location>
</feature>
<evidence type="ECO:0000256" key="1">
    <source>
        <dbReference type="ARBA" id="ARBA00008282"/>
    </source>
</evidence>
<evidence type="ECO:0000256" key="9">
    <source>
        <dbReference type="ARBA" id="ARBA00031306"/>
    </source>
</evidence>
<proteinExistence type="inferred from homology"/>
<evidence type="ECO:0000256" key="4">
    <source>
        <dbReference type="ARBA" id="ARBA00022630"/>
    </source>
</evidence>
<evidence type="ECO:0000256" key="8">
    <source>
        <dbReference type="ARBA" id="ARBA00022842"/>
    </source>
</evidence>
<dbReference type="PATRIC" id="fig|1121015.4.peg.1055"/>
<gene>
    <name evidence="14" type="ORF">N789_07825</name>
</gene>
<comment type="similarity">
    <text evidence="1 11">Belongs to the ApbE family.</text>
</comment>
<keyword evidence="6 11" id="KW-0479">Metal-binding</keyword>
<dbReference type="GO" id="GO:0016740">
    <property type="term" value="F:transferase activity"/>
    <property type="evidence" value="ECO:0007669"/>
    <property type="project" value="UniProtKB-UniRule"/>
</dbReference>
<dbReference type="RefSeq" id="WP_022969631.1">
    <property type="nucleotide sequence ID" value="NZ_ATVD01000003.1"/>
</dbReference>
<dbReference type="PANTHER" id="PTHR30040">
    <property type="entry name" value="THIAMINE BIOSYNTHESIS LIPOPROTEIN APBE"/>
    <property type="match status" value="1"/>
</dbReference>
<dbReference type="SUPFAM" id="SSF143631">
    <property type="entry name" value="ApbE-like"/>
    <property type="match status" value="1"/>
</dbReference>